<proteinExistence type="predicted"/>
<sequence>MTAAACRAPLDWPTLIAYRLGELDPDTEARIEEHYLGCAECSRRLDELSALAEGVRAVARASGVTAVVNEPFVQRLTERGLKVRAYRVPQNGSVNCTIAPEDDFVVARLEAPLAGVTRLDLVNVGADGRTEMRLEDIPFIAETGHVIVSTRVATLRALPATTLRMRLLAVEGNGERALGEYTFHHTPQKPTEGPA</sequence>
<dbReference type="Proteomes" id="UP000218899">
    <property type="component" value="Chromosome"/>
</dbReference>
<reference evidence="2 3" key="1">
    <citation type="submission" date="2015-08" db="EMBL/GenBank/DDBJ databases">
        <title>Complete genome sequence of Sulfurifustis variabilis.</title>
        <authorList>
            <person name="Miura A."/>
            <person name="Kojima H."/>
            <person name="Fukui M."/>
        </authorList>
    </citation>
    <scope>NUCLEOTIDE SEQUENCE [LARGE SCALE GENOMIC DNA]</scope>
    <source>
        <strain evidence="3">skN76</strain>
    </source>
</reference>
<dbReference type="EMBL" id="AP014936">
    <property type="protein sequence ID" value="BAU49398.1"/>
    <property type="molecule type" value="Genomic_DNA"/>
</dbReference>
<name>A0A1B4V7B3_9GAMM</name>
<dbReference type="KEGG" id="sva:SVA_2850"/>
<dbReference type="AlphaFoldDB" id="A0A1B4V7B3"/>
<dbReference type="InterPro" id="IPR041916">
    <property type="entry name" value="Anti_sigma_zinc_sf"/>
</dbReference>
<protein>
    <recommendedName>
        <fullName evidence="1">Putative zinc-finger domain-containing protein</fullName>
    </recommendedName>
</protein>
<dbReference type="Gene3D" id="1.10.10.1320">
    <property type="entry name" value="Anti-sigma factor, zinc-finger domain"/>
    <property type="match status" value="1"/>
</dbReference>
<gene>
    <name evidence="2" type="ORF">SVA_2850</name>
</gene>
<evidence type="ECO:0000313" key="2">
    <source>
        <dbReference type="EMBL" id="BAU49398.1"/>
    </source>
</evidence>
<evidence type="ECO:0000313" key="3">
    <source>
        <dbReference type="Proteomes" id="UP000218899"/>
    </source>
</evidence>
<dbReference type="Pfam" id="PF13490">
    <property type="entry name" value="zf-HC2"/>
    <property type="match status" value="1"/>
</dbReference>
<dbReference type="RefSeq" id="WP_169924113.1">
    <property type="nucleotide sequence ID" value="NZ_AP014936.1"/>
</dbReference>
<organism evidence="2 3">
    <name type="scientific">Sulfurifustis variabilis</name>
    <dbReference type="NCBI Taxonomy" id="1675686"/>
    <lineage>
        <taxon>Bacteria</taxon>
        <taxon>Pseudomonadati</taxon>
        <taxon>Pseudomonadota</taxon>
        <taxon>Gammaproteobacteria</taxon>
        <taxon>Acidiferrobacterales</taxon>
        <taxon>Acidiferrobacteraceae</taxon>
        <taxon>Sulfurifustis</taxon>
    </lineage>
</organism>
<keyword evidence="3" id="KW-1185">Reference proteome</keyword>
<feature type="domain" description="Putative zinc-finger" evidence="1">
    <location>
        <begin position="17"/>
        <end position="41"/>
    </location>
</feature>
<dbReference type="InterPro" id="IPR027383">
    <property type="entry name" value="Znf_put"/>
</dbReference>
<evidence type="ECO:0000259" key="1">
    <source>
        <dbReference type="Pfam" id="PF13490"/>
    </source>
</evidence>
<accession>A0A1B4V7B3</accession>